<keyword evidence="1" id="KW-0472">Membrane</keyword>
<comment type="caution">
    <text evidence="2">The sequence shown here is derived from an EMBL/GenBank/DDBJ whole genome shotgun (WGS) entry which is preliminary data.</text>
</comment>
<evidence type="ECO:0000256" key="1">
    <source>
        <dbReference type="SAM" id="Phobius"/>
    </source>
</evidence>
<feature type="transmembrane region" description="Helical" evidence="1">
    <location>
        <begin position="168"/>
        <end position="189"/>
    </location>
</feature>
<feature type="transmembrane region" description="Helical" evidence="1">
    <location>
        <begin position="243"/>
        <end position="266"/>
    </location>
</feature>
<evidence type="ECO:0008006" key="4">
    <source>
        <dbReference type="Google" id="ProtNLM"/>
    </source>
</evidence>
<dbReference type="AlphaFoldDB" id="A0A919B3A4"/>
<accession>A0A919B3A4</accession>
<name>A0A919B3A4_9ACTN</name>
<feature type="transmembrane region" description="Helical" evidence="1">
    <location>
        <begin position="278"/>
        <end position="300"/>
    </location>
</feature>
<proteinExistence type="predicted"/>
<protein>
    <recommendedName>
        <fullName evidence="4">Aromatic ring-opening dioxygenase LigA</fullName>
    </recommendedName>
</protein>
<feature type="transmembrane region" description="Helical" evidence="1">
    <location>
        <begin position="128"/>
        <end position="147"/>
    </location>
</feature>
<keyword evidence="1" id="KW-0812">Transmembrane</keyword>
<dbReference type="EMBL" id="BNBD01000005">
    <property type="protein sequence ID" value="GHF46035.1"/>
    <property type="molecule type" value="Genomic_DNA"/>
</dbReference>
<dbReference type="RefSeq" id="WP_190129967.1">
    <property type="nucleotide sequence ID" value="NZ_BNBD01000005.1"/>
</dbReference>
<keyword evidence="3" id="KW-1185">Reference proteome</keyword>
<keyword evidence="1" id="KW-1133">Transmembrane helix</keyword>
<feature type="transmembrane region" description="Helical" evidence="1">
    <location>
        <begin position="209"/>
        <end position="231"/>
    </location>
</feature>
<organism evidence="2 3">
    <name type="scientific">Streptomyces mashuensis</name>
    <dbReference type="NCBI Taxonomy" id="33904"/>
    <lineage>
        <taxon>Bacteria</taxon>
        <taxon>Bacillati</taxon>
        <taxon>Actinomycetota</taxon>
        <taxon>Actinomycetes</taxon>
        <taxon>Kitasatosporales</taxon>
        <taxon>Streptomycetaceae</taxon>
        <taxon>Streptomyces</taxon>
    </lineage>
</organism>
<evidence type="ECO:0000313" key="2">
    <source>
        <dbReference type="EMBL" id="GHF46035.1"/>
    </source>
</evidence>
<dbReference type="Proteomes" id="UP000638313">
    <property type="component" value="Unassembled WGS sequence"/>
</dbReference>
<feature type="transmembrane region" description="Helical" evidence="1">
    <location>
        <begin position="74"/>
        <end position="95"/>
    </location>
</feature>
<sequence length="314" mass="32315">MNPKHLRTVAIAACLPYLSLKVAWLAGSTVGIPEGSPLRTAGTALKAVNGLTVLMDACVVVLALALTRPWGRRIPAWLLVLPMWTAVGLLTHIAVGFPAQLVLRLAGVTQPQDRTGGEPFLDEWVFDVVYGGFIVQAVALGALFVLYARARWGHLWRGRIGDPGRGGVPWAAVAAAVLTVVPVTAHAVWASGSGLGLPPETARRYGPDAAVADGAFVLYAVAAAVGVGLWAARRRTGVVAVPVRVPLLLAGVGSAATACWGGWLLLAAATAPGRGDEAVTAAMLATYAVQVLVGLLMLAAGARALSGRQRVGAA</sequence>
<gene>
    <name evidence="2" type="ORF">GCM10010218_29090</name>
</gene>
<reference evidence="2" key="2">
    <citation type="submission" date="2020-09" db="EMBL/GenBank/DDBJ databases">
        <authorList>
            <person name="Sun Q."/>
            <person name="Ohkuma M."/>
        </authorList>
    </citation>
    <scope>NUCLEOTIDE SEQUENCE</scope>
    <source>
        <strain evidence="2">JCM 4059</strain>
    </source>
</reference>
<feature type="transmembrane region" description="Helical" evidence="1">
    <location>
        <begin position="49"/>
        <end position="67"/>
    </location>
</feature>
<reference evidence="2" key="1">
    <citation type="journal article" date="2014" name="Int. J. Syst. Evol. Microbiol.">
        <title>Complete genome sequence of Corynebacterium casei LMG S-19264T (=DSM 44701T), isolated from a smear-ripened cheese.</title>
        <authorList>
            <consortium name="US DOE Joint Genome Institute (JGI-PGF)"/>
            <person name="Walter F."/>
            <person name="Albersmeier A."/>
            <person name="Kalinowski J."/>
            <person name="Ruckert C."/>
        </authorList>
    </citation>
    <scope>NUCLEOTIDE SEQUENCE</scope>
    <source>
        <strain evidence="2">JCM 4059</strain>
    </source>
</reference>
<evidence type="ECO:0000313" key="3">
    <source>
        <dbReference type="Proteomes" id="UP000638313"/>
    </source>
</evidence>